<accession>A0A6F9DW66</accession>
<dbReference type="Pfam" id="PF25168">
    <property type="entry name" value="Beta-prop_WDR36-Utp21_2nd"/>
    <property type="match status" value="1"/>
</dbReference>
<proteinExistence type="evidence at transcript level"/>
<dbReference type="InterPro" id="IPR015943">
    <property type="entry name" value="WD40/YVTN_repeat-like_dom_sf"/>
</dbReference>
<keyword evidence="1 3" id="KW-0853">WD repeat</keyword>
<evidence type="ECO:0000259" key="4">
    <source>
        <dbReference type="Pfam" id="PF04192"/>
    </source>
</evidence>
<dbReference type="PROSITE" id="PS50082">
    <property type="entry name" value="WD_REPEATS_2"/>
    <property type="match status" value="2"/>
</dbReference>
<dbReference type="PROSITE" id="PS00678">
    <property type="entry name" value="WD_REPEATS_1"/>
    <property type="match status" value="1"/>
</dbReference>
<evidence type="ECO:0000259" key="5">
    <source>
        <dbReference type="Pfam" id="PF25171"/>
    </source>
</evidence>
<evidence type="ECO:0000313" key="6">
    <source>
        <dbReference type="EMBL" id="CAB3267697.1"/>
    </source>
</evidence>
<dbReference type="Pfam" id="PF25171">
    <property type="entry name" value="Beta-prop_WDR36-Utp21_1st"/>
    <property type="match status" value="1"/>
</dbReference>
<name>A0A6F9DW66_9ASCI</name>
<protein>
    <submittedName>
        <fullName evidence="6">WD repeat-containing protein 36-like</fullName>
    </submittedName>
</protein>
<organism evidence="6">
    <name type="scientific">Phallusia mammillata</name>
    <dbReference type="NCBI Taxonomy" id="59560"/>
    <lineage>
        <taxon>Eukaryota</taxon>
        <taxon>Metazoa</taxon>
        <taxon>Chordata</taxon>
        <taxon>Tunicata</taxon>
        <taxon>Ascidiacea</taxon>
        <taxon>Phlebobranchia</taxon>
        <taxon>Ascidiidae</taxon>
        <taxon>Phallusia</taxon>
    </lineage>
</organism>
<dbReference type="SUPFAM" id="SSF50978">
    <property type="entry name" value="WD40 repeat-like"/>
    <property type="match status" value="2"/>
</dbReference>
<feature type="repeat" description="WD" evidence="3">
    <location>
        <begin position="560"/>
        <end position="601"/>
    </location>
</feature>
<dbReference type="InterPro" id="IPR019775">
    <property type="entry name" value="WD40_repeat_CS"/>
</dbReference>
<dbReference type="GO" id="GO:0034388">
    <property type="term" value="C:Pwp2p-containing subcomplex of 90S preribosome"/>
    <property type="evidence" value="ECO:0007669"/>
    <property type="project" value="TreeGrafter"/>
</dbReference>
<dbReference type="InterPro" id="IPR059157">
    <property type="entry name" value="WDR36-Utp21_N"/>
</dbReference>
<dbReference type="GO" id="GO:0032040">
    <property type="term" value="C:small-subunit processome"/>
    <property type="evidence" value="ECO:0007669"/>
    <property type="project" value="InterPro"/>
</dbReference>
<dbReference type="PROSITE" id="PS50294">
    <property type="entry name" value="WD_REPEATS_REGION"/>
    <property type="match status" value="2"/>
</dbReference>
<evidence type="ECO:0000256" key="3">
    <source>
        <dbReference type="PROSITE-ProRule" id="PRU00221"/>
    </source>
</evidence>
<gene>
    <name evidence="6" type="primary">Wdr36</name>
</gene>
<dbReference type="PANTHER" id="PTHR22840:SF12">
    <property type="entry name" value="WD REPEAT-CONTAINING PROTEIN 36"/>
    <property type="match status" value="1"/>
</dbReference>
<evidence type="ECO:0000256" key="2">
    <source>
        <dbReference type="ARBA" id="ARBA00022737"/>
    </source>
</evidence>
<dbReference type="InterPro" id="IPR036322">
    <property type="entry name" value="WD40_repeat_dom_sf"/>
</dbReference>
<dbReference type="SMART" id="SM00320">
    <property type="entry name" value="WD40"/>
    <property type="match status" value="8"/>
</dbReference>
<dbReference type="GO" id="GO:0006364">
    <property type="term" value="P:rRNA processing"/>
    <property type="evidence" value="ECO:0007669"/>
    <property type="project" value="InterPro"/>
</dbReference>
<dbReference type="Gene3D" id="2.130.10.10">
    <property type="entry name" value="YVTN repeat-like/Quinoprotein amine dehydrogenase"/>
    <property type="match status" value="2"/>
</dbReference>
<dbReference type="InterPro" id="IPR001680">
    <property type="entry name" value="WD40_rpt"/>
</dbReference>
<keyword evidence="2" id="KW-0677">Repeat</keyword>
<dbReference type="EMBL" id="LR791835">
    <property type="protein sequence ID" value="CAB3267697.1"/>
    <property type="molecule type" value="mRNA"/>
</dbReference>
<dbReference type="FunFam" id="2.130.10.10:FF:000109">
    <property type="entry name" value="WD repeat domain 36"/>
    <property type="match status" value="1"/>
</dbReference>
<dbReference type="PANTHER" id="PTHR22840">
    <property type="entry name" value="WD REPEAT-CONTAINING PROTEIN 36"/>
    <property type="match status" value="1"/>
</dbReference>
<dbReference type="InterPro" id="IPR007319">
    <property type="entry name" value="WDR36/Utp21_C"/>
</dbReference>
<sequence>MTNLENQSNGSRIFKKYKTLGLISSHIGHVTRFHKTHAKHYVIVAVGNSFKSYNCDKLGLCQISNPCPSAITCIAADSFYIYVGCENVIYVYKAGRQVLQVLEGHECDVHLLLPFGKHLISVDASSHVKVWHITSGELYVSLNLNESFGISTLLHPSTYVNKVVFGSDNGLLQLWNISKGKMLAEFSHWKDNAITALQQSTAVDVIGIGTENGDIALFNLRYDAIILKLHSEYGSVTSISFRMDGHEHMATGTVMGHICLWDLAEKVSIGIMEHAHTKAVGALTFLPSQPLLLSNSSDNSLKIWAFDKGNSSGRLLRERSGHAGPSTKVAFYNDMSIISAGCDSTVRKFSCEHVSSDKPLGKAMYRNTVLPAICDFHMNDVREGQWDGAVALHYRNPVVTTWNIPKGRMGSHKIVHERFRVKGFDKLKTKTHYASSVFLTSCGNFCVIGHNTGHVDVHNVQSGIHRGSFVDNACKKSKAHCCSVTGIAVDSLNQITVSVGTNKEVKFWKFKSKLLLDVAKIEHPPSFVRFHSETGMIVIVLDNFSFIIMDVISRKLVRSFSGHTGAIIDCCWNSDGKWILTSSNDCDICIWDVPSGCLVDRIEVNTIATGLAISPNCNLLATAHVEETGICLWTNMSLSDPVSLHSLDDNNLSVSTDSIEMHDLVCLSDWPVSKWQGLMTSDVIRARNKPIAPPKAPESAPFFLPSLVTSDVIEQKVSNSDTQMANMSTSRFVQVLENFDKNLTDSKAVFDFMEKLQPSTVDFEIQNLIDWHGSCSHVIIFMNFLEAELSKKKNFEVVNAYLGLLMKKHAGAISLDENVLICVQRILTMVEEAKFTMTGLINQNLSVVNYIKTALL</sequence>
<dbReference type="AlphaFoldDB" id="A0A6F9DW66"/>
<feature type="domain" description="WDR36/Utp21 C-terminal" evidence="4">
    <location>
        <begin position="662"/>
        <end position="852"/>
    </location>
</feature>
<feature type="repeat" description="WD" evidence="3">
    <location>
        <begin position="273"/>
        <end position="314"/>
    </location>
</feature>
<reference evidence="6" key="1">
    <citation type="submission" date="2020-04" db="EMBL/GenBank/DDBJ databases">
        <authorList>
            <person name="Neveu A P."/>
        </authorList>
    </citation>
    <scope>NUCLEOTIDE SEQUENCE</scope>
    <source>
        <tissue evidence="6">Whole embryo</tissue>
    </source>
</reference>
<evidence type="ECO:0000256" key="1">
    <source>
        <dbReference type="ARBA" id="ARBA00022574"/>
    </source>
</evidence>
<feature type="domain" description="WDR36/Utp21 N-terminal" evidence="5">
    <location>
        <begin position="42"/>
        <end position="307"/>
    </location>
</feature>
<dbReference type="Pfam" id="PF04192">
    <property type="entry name" value="Utp21"/>
    <property type="match status" value="1"/>
</dbReference>